<evidence type="ECO:0000313" key="2">
    <source>
        <dbReference type="EMBL" id="TFC14355.1"/>
    </source>
</evidence>
<proteinExistence type="predicted"/>
<reference evidence="2 3" key="1">
    <citation type="submission" date="2019-03" db="EMBL/GenBank/DDBJ databases">
        <title>Genomics of glacier-inhabiting Cryobacterium strains.</title>
        <authorList>
            <person name="Liu Q."/>
            <person name="Xin Y.-H."/>
        </authorList>
    </citation>
    <scope>NUCLEOTIDE SEQUENCE [LARGE SCALE GENOMIC DNA]</scope>
    <source>
        <strain evidence="2 3">MDT1-3</strain>
    </source>
</reference>
<keyword evidence="3" id="KW-1185">Reference proteome</keyword>
<dbReference type="OrthoDB" id="5099817at2"/>
<dbReference type="EMBL" id="SOFP01000048">
    <property type="protein sequence ID" value="TFC14355.1"/>
    <property type="molecule type" value="Genomic_DNA"/>
</dbReference>
<evidence type="ECO:0000256" key="1">
    <source>
        <dbReference type="SAM" id="MobiDB-lite"/>
    </source>
</evidence>
<dbReference type="AlphaFoldDB" id="A0A4V3IER5"/>
<sequence length="258" mass="27994">MLESPEPSEWFLSHFGEHSLQVMSALVSAGVAAHERSLEAKHGSGLRTNDAYGTFWLSLREEVVTHLAFLPGVETIRPTRGRYQLPVFNQMVLFSAKCPAGTVGPDRMKLGRSGIVTRIFDIEERDSVSEPLDFGSLDLEEEAQQDFAALPASLGSATKLAFVAYDCTAQGGMQHVYIGEAALLQDGSVLWLYREELPMPALIIAPTLLTLIDDEPIRRFDDAPLPTNLLRLLNEGEADADPVLDGEGTAAANAPDGS</sequence>
<feature type="region of interest" description="Disordered" evidence="1">
    <location>
        <begin position="239"/>
        <end position="258"/>
    </location>
</feature>
<comment type="caution">
    <text evidence="2">The sequence shown here is derived from an EMBL/GenBank/DDBJ whole genome shotgun (WGS) entry which is preliminary data.</text>
</comment>
<evidence type="ECO:0000313" key="3">
    <source>
        <dbReference type="Proteomes" id="UP000298412"/>
    </source>
</evidence>
<dbReference type="Proteomes" id="UP000298412">
    <property type="component" value="Unassembled WGS sequence"/>
</dbReference>
<organism evidence="2 3">
    <name type="scientific">Cryobacterium algoritolerans</name>
    <dbReference type="NCBI Taxonomy" id="1259184"/>
    <lineage>
        <taxon>Bacteria</taxon>
        <taxon>Bacillati</taxon>
        <taxon>Actinomycetota</taxon>
        <taxon>Actinomycetes</taxon>
        <taxon>Micrococcales</taxon>
        <taxon>Microbacteriaceae</taxon>
        <taxon>Cryobacterium</taxon>
    </lineage>
</organism>
<accession>A0A4V3IER5</accession>
<protein>
    <submittedName>
        <fullName evidence="2">Uncharacterized protein</fullName>
    </submittedName>
</protein>
<gene>
    <name evidence="2" type="ORF">E3O19_11325</name>
</gene>
<dbReference type="RefSeq" id="WP_134567689.1">
    <property type="nucleotide sequence ID" value="NZ_SOFP01000048.1"/>
</dbReference>
<name>A0A4V3IER5_9MICO</name>